<reference evidence="2 3" key="1">
    <citation type="submission" date="2019-12" db="EMBL/GenBank/DDBJ databases">
        <title>Comparative genomics gives insights into the taxonomy of the Azoarcus-Aromatoleum group and reveals separate origins of nif in the plant-associated Azoarcus and non-plant-associated Aromatoleum sub-groups.</title>
        <authorList>
            <person name="Lafos M."/>
            <person name="Maluk M."/>
            <person name="Batista M."/>
            <person name="Junghare M."/>
            <person name="Carmona M."/>
            <person name="Faoro H."/>
            <person name="Cruz L.M."/>
            <person name="Battistoni F."/>
            <person name="De Souza E."/>
            <person name="Pedrosa F."/>
            <person name="Chen W.-M."/>
            <person name="Poole P.S."/>
            <person name="Dixon R.A."/>
            <person name="James E.K."/>
        </authorList>
    </citation>
    <scope>NUCLEOTIDE SEQUENCE [LARGE SCALE GENOMIC DNA]</scope>
    <source>
        <strain evidence="2 3">T</strain>
    </source>
</reference>
<dbReference type="Gene3D" id="3.40.50.300">
    <property type="entry name" value="P-loop containing nucleotide triphosphate hydrolases"/>
    <property type="match status" value="1"/>
</dbReference>
<evidence type="ECO:0000256" key="1">
    <source>
        <dbReference type="ARBA" id="ARBA00022679"/>
    </source>
</evidence>
<dbReference type="PANTHER" id="PTHR12788:SF10">
    <property type="entry name" value="PROTEIN-TYROSINE SULFOTRANSFERASE"/>
    <property type="match status" value="1"/>
</dbReference>
<keyword evidence="1" id="KW-0808">Transferase</keyword>
<keyword evidence="3" id="KW-1185">Reference proteome</keyword>
<sequence length="320" mass="36281">MSLTVLAKLPKLLDPEIRDKNLRALGWRAKEALWSITRPATPDPVFVIGCSRSGTTVTFETIAASGHFLHFDYEIPQLWNALHGPLNNGWDSEAATADDARPEHRDRVLAYFYARLGAGPVLDKTCINTLRVSYLHALFPQARFVFIQRDGRDNVSSMMDGWRLGRTDGGFGLTQFFGLPPEPVAISGGEFREWHFFLPPGWRELNHASLEEVCAFQWITANRLALDAARAIPPQQWIGLHYEDIFERPVDMFREAFERLEVPFDAQTAQRCANLVSRPTSIVKGAPQKQKWKEHNPAAVERILPMIAPLMREMGYDPDD</sequence>
<proteinExistence type="predicted"/>
<organism evidence="2 3">
    <name type="scientific">Aromatoleum toluolicum</name>
    <dbReference type="NCBI Taxonomy" id="90060"/>
    <lineage>
        <taxon>Bacteria</taxon>
        <taxon>Pseudomonadati</taxon>
        <taxon>Pseudomonadota</taxon>
        <taxon>Betaproteobacteria</taxon>
        <taxon>Rhodocyclales</taxon>
        <taxon>Rhodocyclaceae</taxon>
        <taxon>Aromatoleum</taxon>
    </lineage>
</organism>
<protein>
    <submittedName>
        <fullName evidence="2">Sulfotransferase</fullName>
    </submittedName>
</protein>
<dbReference type="Pfam" id="PF13469">
    <property type="entry name" value="Sulfotransfer_3"/>
    <property type="match status" value="1"/>
</dbReference>
<dbReference type="SUPFAM" id="SSF52540">
    <property type="entry name" value="P-loop containing nucleoside triphosphate hydrolases"/>
    <property type="match status" value="1"/>
</dbReference>
<comment type="caution">
    <text evidence="2">The sequence shown here is derived from an EMBL/GenBank/DDBJ whole genome shotgun (WGS) entry which is preliminary data.</text>
</comment>
<dbReference type="EMBL" id="WTVS01000007">
    <property type="protein sequence ID" value="NMF96732.1"/>
    <property type="molecule type" value="Genomic_DNA"/>
</dbReference>
<dbReference type="InterPro" id="IPR027417">
    <property type="entry name" value="P-loop_NTPase"/>
</dbReference>
<dbReference type="InterPro" id="IPR026634">
    <property type="entry name" value="TPST-like"/>
</dbReference>
<dbReference type="RefSeq" id="WP_169138197.1">
    <property type="nucleotide sequence ID" value="NZ_WTVS01000007.1"/>
</dbReference>
<evidence type="ECO:0000313" key="3">
    <source>
        <dbReference type="Proteomes" id="UP000634522"/>
    </source>
</evidence>
<gene>
    <name evidence="2" type="ORF">GPA27_04950</name>
</gene>
<dbReference type="PANTHER" id="PTHR12788">
    <property type="entry name" value="PROTEIN-TYROSINE SULFOTRANSFERASE 2"/>
    <property type="match status" value="1"/>
</dbReference>
<accession>A0ABX1NBS3</accession>
<name>A0ABX1NBS3_9RHOO</name>
<dbReference type="Proteomes" id="UP000634522">
    <property type="component" value="Unassembled WGS sequence"/>
</dbReference>
<evidence type="ECO:0000313" key="2">
    <source>
        <dbReference type="EMBL" id="NMF96732.1"/>
    </source>
</evidence>